<dbReference type="EC" id="2.5.1.15" evidence="4 9"/>
<dbReference type="Gene3D" id="3.20.20.20">
    <property type="entry name" value="Dihydropteroate synthase-like"/>
    <property type="match status" value="1"/>
</dbReference>
<sequence>MATQQPKIVGIVNITADSFSDGGQYLETDAAREHAKKLLADGADVVELSGASSNVNSAPVSAQEEIARMEPVLAELDCAVSVDATKPAVQRWALSKGVAYLNDIKGFPDESLYPELARSDAKLVVMHCISGVDKAVRQEKSVQEVFDSIYSFFEQRLPALEAAGITRERLVVDPGMGLFLASNPEPSFAVFSHIAELKKHFGLPVMVSVSRKSFLRNFQKSDDCDIQSRTLAAELFAATQGADYIRTHDVRALHQALATVGAIAEGAK</sequence>
<gene>
    <name evidence="11" type="ORF">A3D71_03410</name>
</gene>
<keyword evidence="7 9" id="KW-0460">Magnesium</keyword>
<evidence type="ECO:0000256" key="5">
    <source>
        <dbReference type="ARBA" id="ARBA00022679"/>
    </source>
</evidence>
<dbReference type="GO" id="GO:0046656">
    <property type="term" value="P:folic acid biosynthetic process"/>
    <property type="evidence" value="ECO:0007669"/>
    <property type="project" value="UniProtKB-KW"/>
</dbReference>
<evidence type="ECO:0000256" key="9">
    <source>
        <dbReference type="RuleBase" id="RU361205"/>
    </source>
</evidence>
<evidence type="ECO:0000313" key="12">
    <source>
        <dbReference type="Proteomes" id="UP000177652"/>
    </source>
</evidence>
<evidence type="ECO:0000256" key="8">
    <source>
        <dbReference type="ARBA" id="ARBA00022909"/>
    </source>
</evidence>
<dbReference type="NCBIfam" id="TIGR01496">
    <property type="entry name" value="DHPS"/>
    <property type="match status" value="1"/>
</dbReference>
<evidence type="ECO:0000256" key="4">
    <source>
        <dbReference type="ARBA" id="ARBA00012458"/>
    </source>
</evidence>
<dbReference type="GO" id="GO:0046654">
    <property type="term" value="P:tetrahydrofolate biosynthetic process"/>
    <property type="evidence" value="ECO:0007669"/>
    <property type="project" value="UniProtKB-UniPathway"/>
</dbReference>
<dbReference type="PANTHER" id="PTHR20941:SF1">
    <property type="entry name" value="FOLIC ACID SYNTHESIS PROTEIN FOL1"/>
    <property type="match status" value="1"/>
</dbReference>
<dbReference type="InterPro" id="IPR045031">
    <property type="entry name" value="DHP_synth-like"/>
</dbReference>
<evidence type="ECO:0000259" key="10">
    <source>
        <dbReference type="PROSITE" id="PS50972"/>
    </source>
</evidence>
<dbReference type="STRING" id="1798497.A3D71_03410"/>
<dbReference type="EMBL" id="MFLK01000020">
    <property type="protein sequence ID" value="OGG66111.1"/>
    <property type="molecule type" value="Genomic_DNA"/>
</dbReference>
<dbReference type="InterPro" id="IPR000489">
    <property type="entry name" value="Pterin-binding_dom"/>
</dbReference>
<comment type="similarity">
    <text evidence="9">Belongs to the DHPS family.</text>
</comment>
<dbReference type="GO" id="GO:0004156">
    <property type="term" value="F:dihydropteroate synthase activity"/>
    <property type="evidence" value="ECO:0007669"/>
    <property type="project" value="UniProtKB-EC"/>
</dbReference>
<proteinExistence type="inferred from homology"/>
<comment type="cofactor">
    <cofactor evidence="2 9">
        <name>Mg(2+)</name>
        <dbReference type="ChEBI" id="CHEBI:18420"/>
    </cofactor>
</comment>
<comment type="function">
    <text evidence="9">Catalyzes the condensation of para-aminobenzoate (pABA) with 6-hydroxymethyl-7,8-dihydropterin diphosphate (DHPt-PP) to form 7,8-dihydropteroate (H2Pte), the immediate precursor of folate derivatives.</text>
</comment>
<reference evidence="11 12" key="1">
    <citation type="journal article" date="2016" name="Nat. Commun.">
        <title>Thousands of microbial genomes shed light on interconnected biogeochemical processes in an aquifer system.</title>
        <authorList>
            <person name="Anantharaman K."/>
            <person name="Brown C.T."/>
            <person name="Hug L.A."/>
            <person name="Sharon I."/>
            <person name="Castelle C.J."/>
            <person name="Probst A.J."/>
            <person name="Thomas B.C."/>
            <person name="Singh A."/>
            <person name="Wilkins M.J."/>
            <person name="Karaoz U."/>
            <person name="Brodie E.L."/>
            <person name="Williams K.H."/>
            <person name="Hubbard S.S."/>
            <person name="Banfield J.F."/>
        </authorList>
    </citation>
    <scope>NUCLEOTIDE SEQUENCE [LARGE SCALE GENOMIC DNA]</scope>
</reference>
<dbReference type="AlphaFoldDB" id="A0A1F6DXF3"/>
<accession>A0A1F6DXF3</accession>
<dbReference type="PANTHER" id="PTHR20941">
    <property type="entry name" value="FOLATE SYNTHESIS PROTEINS"/>
    <property type="match status" value="1"/>
</dbReference>
<dbReference type="GO" id="GO:0005829">
    <property type="term" value="C:cytosol"/>
    <property type="evidence" value="ECO:0007669"/>
    <property type="project" value="TreeGrafter"/>
</dbReference>
<protein>
    <recommendedName>
        <fullName evidence="4 9">Dihydropteroate synthase</fullName>
        <shortName evidence="9">DHPS</shortName>
        <ecNumber evidence="4 9">2.5.1.15</ecNumber>
    </recommendedName>
    <alternativeName>
        <fullName evidence="9">Dihydropteroate pyrophosphorylase</fullName>
    </alternativeName>
</protein>
<comment type="catalytic activity">
    <reaction evidence="1">
        <text>(7,8-dihydropterin-6-yl)methyl diphosphate + 4-aminobenzoate = 7,8-dihydropteroate + diphosphate</text>
        <dbReference type="Rhea" id="RHEA:19949"/>
        <dbReference type="ChEBI" id="CHEBI:17836"/>
        <dbReference type="ChEBI" id="CHEBI:17839"/>
        <dbReference type="ChEBI" id="CHEBI:33019"/>
        <dbReference type="ChEBI" id="CHEBI:72950"/>
        <dbReference type="EC" id="2.5.1.15"/>
    </reaction>
</comment>
<dbReference type="SUPFAM" id="SSF51717">
    <property type="entry name" value="Dihydropteroate synthetase-like"/>
    <property type="match status" value="1"/>
</dbReference>
<evidence type="ECO:0000256" key="1">
    <source>
        <dbReference type="ARBA" id="ARBA00000012"/>
    </source>
</evidence>
<keyword evidence="8 9" id="KW-0289">Folate biosynthesis</keyword>
<feature type="domain" description="Pterin-binding" evidence="10">
    <location>
        <begin position="6"/>
        <end position="258"/>
    </location>
</feature>
<dbReference type="InterPro" id="IPR006390">
    <property type="entry name" value="DHP_synth_dom"/>
</dbReference>
<comment type="pathway">
    <text evidence="3 9">Cofactor biosynthesis; tetrahydrofolate biosynthesis; 7,8-dihydrofolate from 2-amino-4-hydroxy-6-hydroxymethyl-7,8-dihydropteridine diphosphate and 4-aminobenzoate: step 1/2.</text>
</comment>
<organism evidence="11 12">
    <name type="scientific">Candidatus Kaiserbacteria bacterium RIFCSPHIGHO2_02_FULL_55_20</name>
    <dbReference type="NCBI Taxonomy" id="1798497"/>
    <lineage>
        <taxon>Bacteria</taxon>
        <taxon>Candidatus Kaiseribacteriota</taxon>
    </lineage>
</organism>
<dbReference type="PROSITE" id="PS00792">
    <property type="entry name" value="DHPS_1"/>
    <property type="match status" value="1"/>
</dbReference>
<dbReference type="Pfam" id="PF00809">
    <property type="entry name" value="Pterin_bind"/>
    <property type="match status" value="1"/>
</dbReference>
<evidence type="ECO:0000256" key="6">
    <source>
        <dbReference type="ARBA" id="ARBA00022723"/>
    </source>
</evidence>
<dbReference type="GO" id="GO:0046872">
    <property type="term" value="F:metal ion binding"/>
    <property type="evidence" value="ECO:0007669"/>
    <property type="project" value="UniProtKB-KW"/>
</dbReference>
<evidence type="ECO:0000256" key="3">
    <source>
        <dbReference type="ARBA" id="ARBA00004763"/>
    </source>
</evidence>
<evidence type="ECO:0000256" key="7">
    <source>
        <dbReference type="ARBA" id="ARBA00022842"/>
    </source>
</evidence>
<keyword evidence="5 9" id="KW-0808">Transferase</keyword>
<name>A0A1F6DXF3_9BACT</name>
<evidence type="ECO:0000256" key="2">
    <source>
        <dbReference type="ARBA" id="ARBA00001946"/>
    </source>
</evidence>
<evidence type="ECO:0000313" key="11">
    <source>
        <dbReference type="EMBL" id="OGG66111.1"/>
    </source>
</evidence>
<comment type="caution">
    <text evidence="11">The sequence shown here is derived from an EMBL/GenBank/DDBJ whole genome shotgun (WGS) entry which is preliminary data.</text>
</comment>
<dbReference type="PROSITE" id="PS50972">
    <property type="entry name" value="PTERIN_BINDING"/>
    <property type="match status" value="1"/>
</dbReference>
<dbReference type="InterPro" id="IPR011005">
    <property type="entry name" value="Dihydropteroate_synth-like_sf"/>
</dbReference>
<dbReference type="UniPathway" id="UPA00077">
    <property type="reaction ID" value="UER00156"/>
</dbReference>
<dbReference type="Proteomes" id="UP000177652">
    <property type="component" value="Unassembled WGS sequence"/>
</dbReference>
<keyword evidence="6 9" id="KW-0479">Metal-binding</keyword>